<reference evidence="8" key="1">
    <citation type="submission" date="2021-09" db="EMBL/GenBank/DDBJ databases">
        <authorList>
            <consortium name="AG Swart"/>
            <person name="Singh M."/>
            <person name="Singh A."/>
            <person name="Seah K."/>
            <person name="Emmerich C."/>
        </authorList>
    </citation>
    <scope>NUCLEOTIDE SEQUENCE</scope>
    <source>
        <strain evidence="8">ATCC30299</strain>
    </source>
</reference>
<dbReference type="Gene3D" id="3.30.1370.210">
    <property type="match status" value="1"/>
</dbReference>
<dbReference type="Proteomes" id="UP001162131">
    <property type="component" value="Unassembled WGS sequence"/>
</dbReference>
<dbReference type="PROSITE" id="PS50089">
    <property type="entry name" value="ZF_RING_2"/>
    <property type="match status" value="1"/>
</dbReference>
<dbReference type="Gene3D" id="3.30.40.10">
    <property type="entry name" value="Zinc/RING finger domain, C3HC4 (zinc finger)"/>
    <property type="match status" value="1"/>
</dbReference>
<dbReference type="SUPFAM" id="SSF57850">
    <property type="entry name" value="RING/U-box"/>
    <property type="match status" value="1"/>
</dbReference>
<comment type="caution">
    <text evidence="8">The sequence shown here is derived from an EMBL/GenBank/DDBJ whole genome shotgun (WGS) entry which is preliminary data.</text>
</comment>
<evidence type="ECO:0000256" key="2">
    <source>
        <dbReference type="ARBA" id="ARBA00022771"/>
    </source>
</evidence>
<evidence type="ECO:0000259" key="6">
    <source>
        <dbReference type="PROSITE" id="PS50089"/>
    </source>
</evidence>
<dbReference type="InterPro" id="IPR013083">
    <property type="entry name" value="Znf_RING/FYVE/PHD"/>
</dbReference>
<dbReference type="EMBL" id="CAJZBQ010000041">
    <property type="protein sequence ID" value="CAG9326952.1"/>
    <property type="molecule type" value="Genomic_DNA"/>
</dbReference>
<evidence type="ECO:0000313" key="9">
    <source>
        <dbReference type="Proteomes" id="UP001162131"/>
    </source>
</evidence>
<proteinExistence type="predicted"/>
<dbReference type="Pfam" id="PF13920">
    <property type="entry name" value="zf-C3HC4_3"/>
    <property type="match status" value="1"/>
</dbReference>
<evidence type="ECO:0000256" key="5">
    <source>
        <dbReference type="SAM" id="MobiDB-lite"/>
    </source>
</evidence>
<feature type="domain" description="RING-type" evidence="6">
    <location>
        <begin position="271"/>
        <end position="307"/>
    </location>
</feature>
<feature type="domain" description="C3H1-type" evidence="7">
    <location>
        <begin position="163"/>
        <end position="190"/>
    </location>
</feature>
<dbReference type="InterPro" id="IPR001841">
    <property type="entry name" value="Znf_RING"/>
</dbReference>
<dbReference type="CDD" id="cd16449">
    <property type="entry name" value="RING-HC"/>
    <property type="match status" value="1"/>
</dbReference>
<evidence type="ECO:0008006" key="10">
    <source>
        <dbReference type="Google" id="ProtNLM"/>
    </source>
</evidence>
<dbReference type="InterPro" id="IPR036855">
    <property type="entry name" value="Znf_CCCH_sf"/>
</dbReference>
<dbReference type="PROSITE" id="PS50103">
    <property type="entry name" value="ZF_C3H1"/>
    <property type="match status" value="1"/>
</dbReference>
<dbReference type="SUPFAM" id="SSF90229">
    <property type="entry name" value="CCCH zinc finger"/>
    <property type="match status" value="1"/>
</dbReference>
<organism evidence="8 9">
    <name type="scientific">Blepharisma stoltei</name>
    <dbReference type="NCBI Taxonomy" id="1481888"/>
    <lineage>
        <taxon>Eukaryota</taxon>
        <taxon>Sar</taxon>
        <taxon>Alveolata</taxon>
        <taxon>Ciliophora</taxon>
        <taxon>Postciliodesmatophora</taxon>
        <taxon>Heterotrichea</taxon>
        <taxon>Heterotrichida</taxon>
        <taxon>Blepharismidae</taxon>
        <taxon>Blepharisma</taxon>
    </lineage>
</organism>
<dbReference type="SMART" id="SM00356">
    <property type="entry name" value="ZnF_C3H1"/>
    <property type="match status" value="2"/>
</dbReference>
<feature type="compositionally biased region" description="Basic and acidic residues" evidence="5">
    <location>
        <begin position="65"/>
        <end position="74"/>
    </location>
</feature>
<evidence type="ECO:0000313" key="8">
    <source>
        <dbReference type="EMBL" id="CAG9326952.1"/>
    </source>
</evidence>
<accession>A0AAU9JI58</accession>
<dbReference type="InterPro" id="IPR000571">
    <property type="entry name" value="Znf_CCCH"/>
</dbReference>
<evidence type="ECO:0000259" key="7">
    <source>
        <dbReference type="PROSITE" id="PS50103"/>
    </source>
</evidence>
<keyword evidence="2 4" id="KW-0863">Zinc-finger</keyword>
<dbReference type="SMART" id="SM00184">
    <property type="entry name" value="RING"/>
    <property type="match status" value="1"/>
</dbReference>
<keyword evidence="9" id="KW-1185">Reference proteome</keyword>
<sequence>MDSIANRVNKLKERFPAGEPHVLEYAARAPTLSDAINYLREIYGNPTSQPSAWAKPLKVSTAPTDPRERARARALESTTEEDSKPEFDVSEYKIKECRNRAGCNCDNYHHEFERRRNPNKTHYSEIPCPNVFNGSWRAPVLCSKGNNCGHSHTVNEASYHPRTYKTKRCLKFDEGTCHYGIKCAYIHGNNDPIAAAWKRKMEMISQPKTSQPVSFAPKVSLASLIQRDEPPPESDLSPSAWTFMPTVKNPVEELNLKMQKRIEELYLKTLCSICYIKEKDTALIPCGHLFCSECLLQTVTAVCPICRRDFRDKLTVFL</sequence>
<dbReference type="Pfam" id="PF23261">
    <property type="entry name" value="zf-CCCH_11"/>
    <property type="match status" value="1"/>
</dbReference>
<keyword evidence="3 4" id="KW-0862">Zinc</keyword>
<dbReference type="PROSITE" id="PS00518">
    <property type="entry name" value="ZF_RING_1"/>
    <property type="match status" value="1"/>
</dbReference>
<feature type="region of interest" description="Disordered" evidence="5">
    <location>
        <begin position="50"/>
        <end position="84"/>
    </location>
</feature>
<protein>
    <recommendedName>
        <fullName evidence="10">RING-type E3 ubiquitin transferase</fullName>
    </recommendedName>
</protein>
<dbReference type="GO" id="GO:0008270">
    <property type="term" value="F:zinc ion binding"/>
    <property type="evidence" value="ECO:0007669"/>
    <property type="project" value="UniProtKB-KW"/>
</dbReference>
<name>A0AAU9JI58_9CILI</name>
<keyword evidence="1 4" id="KW-0479">Metal-binding</keyword>
<dbReference type="InterPro" id="IPR017907">
    <property type="entry name" value="Znf_RING_CS"/>
</dbReference>
<dbReference type="PANTHER" id="PTHR14493">
    <property type="entry name" value="UNKEMPT FAMILY MEMBER"/>
    <property type="match status" value="1"/>
</dbReference>
<dbReference type="Pfam" id="PF00642">
    <property type="entry name" value="zf-CCCH"/>
    <property type="match status" value="1"/>
</dbReference>
<evidence type="ECO:0000256" key="4">
    <source>
        <dbReference type="PROSITE-ProRule" id="PRU00723"/>
    </source>
</evidence>
<dbReference type="InterPro" id="IPR057296">
    <property type="entry name" value="UNK_Znf_5"/>
</dbReference>
<evidence type="ECO:0000256" key="3">
    <source>
        <dbReference type="ARBA" id="ARBA00022833"/>
    </source>
</evidence>
<gene>
    <name evidence="8" type="ORF">BSTOLATCC_MIC42211</name>
</gene>
<dbReference type="PANTHER" id="PTHR14493:SF50">
    <property type="entry name" value="RING FINGER PROTEIN UNKEMPT"/>
    <property type="match status" value="1"/>
</dbReference>
<feature type="zinc finger region" description="C3H1-type" evidence="4">
    <location>
        <begin position="163"/>
        <end position="190"/>
    </location>
</feature>
<evidence type="ECO:0000256" key="1">
    <source>
        <dbReference type="ARBA" id="ARBA00022723"/>
    </source>
</evidence>
<dbReference type="AlphaFoldDB" id="A0AAU9JI58"/>
<dbReference type="InterPro" id="IPR045234">
    <property type="entry name" value="Unkempt-like"/>
</dbReference>